<gene>
    <name evidence="1" type="ORF">X777_06482</name>
</gene>
<name>A0A026WCJ6_OOCBI</name>
<dbReference type="AlphaFoldDB" id="A0A026WCJ6"/>
<sequence length="78" mass="8310">MRVAATACPSPTCSSSGTTTPWCSTTAVRLLCVVLVSCWIVLDRPALGLPDSPDLSVQGKLTSAYHCFTLSEPRVKRV</sequence>
<accession>A0A026WCJ6</accession>
<organism evidence="1 2">
    <name type="scientific">Ooceraea biroi</name>
    <name type="common">Clonal raider ant</name>
    <name type="synonym">Cerapachys biroi</name>
    <dbReference type="NCBI Taxonomy" id="2015173"/>
    <lineage>
        <taxon>Eukaryota</taxon>
        <taxon>Metazoa</taxon>
        <taxon>Ecdysozoa</taxon>
        <taxon>Arthropoda</taxon>
        <taxon>Hexapoda</taxon>
        <taxon>Insecta</taxon>
        <taxon>Pterygota</taxon>
        <taxon>Neoptera</taxon>
        <taxon>Endopterygota</taxon>
        <taxon>Hymenoptera</taxon>
        <taxon>Apocrita</taxon>
        <taxon>Aculeata</taxon>
        <taxon>Formicoidea</taxon>
        <taxon>Formicidae</taxon>
        <taxon>Dorylinae</taxon>
        <taxon>Ooceraea</taxon>
    </lineage>
</organism>
<dbReference type="EMBL" id="KK107293">
    <property type="protein sequence ID" value="EZA53401.1"/>
    <property type="molecule type" value="Genomic_DNA"/>
</dbReference>
<protein>
    <submittedName>
        <fullName evidence="1">Uncharacterized protein</fullName>
    </submittedName>
</protein>
<proteinExistence type="predicted"/>
<evidence type="ECO:0000313" key="1">
    <source>
        <dbReference type="EMBL" id="EZA53401.1"/>
    </source>
</evidence>
<dbReference type="Proteomes" id="UP000053097">
    <property type="component" value="Unassembled WGS sequence"/>
</dbReference>
<keyword evidence="2" id="KW-1185">Reference proteome</keyword>
<reference evidence="1 2" key="1">
    <citation type="journal article" date="2014" name="Curr. Biol.">
        <title>The genome of the clonal raider ant Cerapachys biroi.</title>
        <authorList>
            <person name="Oxley P.R."/>
            <person name="Ji L."/>
            <person name="Fetter-Pruneda I."/>
            <person name="McKenzie S.K."/>
            <person name="Li C."/>
            <person name="Hu H."/>
            <person name="Zhang G."/>
            <person name="Kronauer D.J."/>
        </authorList>
    </citation>
    <scope>NUCLEOTIDE SEQUENCE [LARGE SCALE GENOMIC DNA]</scope>
</reference>
<evidence type="ECO:0000313" key="2">
    <source>
        <dbReference type="Proteomes" id="UP000053097"/>
    </source>
</evidence>